<comment type="similarity">
    <text evidence="1">In the N-terminal section; belongs to the CRISPR-associated nuclease Cas3-HD family.</text>
</comment>
<keyword evidence="7" id="KW-0067">ATP-binding</keyword>
<evidence type="ECO:0000259" key="9">
    <source>
        <dbReference type="PROSITE" id="PS51643"/>
    </source>
</evidence>
<feature type="domain" description="HD Cas3-type" evidence="9">
    <location>
        <begin position="5"/>
        <end position="208"/>
    </location>
</feature>
<dbReference type="InterPro" id="IPR014001">
    <property type="entry name" value="Helicase_ATP-bd"/>
</dbReference>
<sequence length="871" mass="98815">MNFIANSHQQTLLVHTQQVTKVASSIFQSLNVEFNDSMNGEMVNKAIEIASKCHDLGKLSVDFQAYLQQDNAYQPDIGEGELFSAQNPLHHEISLLLFDVLWSQLKETIEPQILRQAKHRQLREMIRYGIYWHHAEPVRDVDPTQILQEYVEDSDVLSALSDNTTLFCSSLFPELDLNITEDNILDAVDRFKVPSFFTLSTSDKGDYTQWRNSFTKKLDDNVYNFLTRFCVIASDRHVSQFNVAEIETPYAYRQFNDTALQQAITRYIESPELSGQRTEDQKQAAHDLIDFDGNVIVGAAGCGKTRTALMAYQYQRETGGENKGILWVCPRVAVGLSVLEEIKESVPDVKVGLISGELKGVWRGEEEVDADLLDADILIVTVDQVAKWLTTNSAQPNFIAFMQRYVVWDEYHELFAIQTLYYISALLMRLKEHQVNAHVFISATPEPLHLRLICRSDASWQYPVILPSFNIKPVHLHFETEAETNNKATLYIFNTATKAQEHALESWLSERDDIACYHSKFMPSDKKQLTHSILAQFGKHSTSLDATLFAGPIAQASLNISRQFMTTELSHPANIVQRIGRNNRFAEYDCATTTLLASKYQTKEHVRKFSTEGTVVNTGAYKLKFTQDRIISTHEAYYSQYSYDFFSVLIAHFSDDNNKPKTLTGNVITLTLNELNAFYLKYHIDATGKDGLLVRETREFIKDSMRCLQVLKLFKPTKLTIKTANHSEVRVSYRGASLWATMAHITMSKAEMTVGQLIGLPSDSDHLVSINERDVADINLEQNLAQTTEPEFKSLKQSVKYRAKYAGNRVSSHLLVLARSIDSPLVCSYSTSENSAGLYYITANNSQGKTLTLGFRKLKDGRRSLTLTKSK</sequence>
<dbReference type="GO" id="GO:0046872">
    <property type="term" value="F:metal ion binding"/>
    <property type="evidence" value="ECO:0007669"/>
    <property type="project" value="UniProtKB-KW"/>
</dbReference>
<evidence type="ECO:0000256" key="4">
    <source>
        <dbReference type="ARBA" id="ARBA00022741"/>
    </source>
</evidence>
<dbReference type="GO" id="GO:0004519">
    <property type="term" value="F:endonuclease activity"/>
    <property type="evidence" value="ECO:0007669"/>
    <property type="project" value="UniProtKB-KW"/>
</dbReference>
<dbReference type="InterPro" id="IPR027417">
    <property type="entry name" value="P-loop_NTPase"/>
</dbReference>
<dbReference type="Proteomes" id="UP000234420">
    <property type="component" value="Unassembled WGS sequence"/>
</dbReference>
<keyword evidence="5" id="KW-0378">Hydrolase</keyword>
<dbReference type="GO" id="GO:0016787">
    <property type="term" value="F:hydrolase activity"/>
    <property type="evidence" value="ECO:0007669"/>
    <property type="project" value="UniProtKB-KW"/>
</dbReference>
<gene>
    <name evidence="10" type="ORF">CIK00_14980</name>
</gene>
<evidence type="ECO:0000256" key="6">
    <source>
        <dbReference type="ARBA" id="ARBA00022806"/>
    </source>
</evidence>
<evidence type="ECO:0000256" key="1">
    <source>
        <dbReference type="ARBA" id="ARBA00006847"/>
    </source>
</evidence>
<dbReference type="SUPFAM" id="SSF52540">
    <property type="entry name" value="P-loop containing nucleoside triphosphate hydrolases"/>
    <property type="match status" value="1"/>
</dbReference>
<evidence type="ECO:0000256" key="8">
    <source>
        <dbReference type="ARBA" id="ARBA00023118"/>
    </source>
</evidence>
<evidence type="ECO:0000256" key="2">
    <source>
        <dbReference type="ARBA" id="ARBA00009046"/>
    </source>
</evidence>
<dbReference type="Gene3D" id="3.40.50.300">
    <property type="entry name" value="P-loop containing nucleotide triphosphate hydrolases"/>
    <property type="match status" value="1"/>
</dbReference>
<evidence type="ECO:0000256" key="5">
    <source>
        <dbReference type="ARBA" id="ARBA00022801"/>
    </source>
</evidence>
<dbReference type="InterPro" id="IPR054712">
    <property type="entry name" value="Cas3-like_dom"/>
</dbReference>
<dbReference type="Pfam" id="PF22590">
    <property type="entry name" value="Cas3-like_C_2"/>
    <property type="match status" value="1"/>
</dbReference>
<comment type="similarity">
    <text evidence="2">In the central section; belongs to the CRISPR-associated helicase Cas3 family.</text>
</comment>
<dbReference type="GO" id="GO:0003676">
    <property type="term" value="F:nucleic acid binding"/>
    <property type="evidence" value="ECO:0007669"/>
    <property type="project" value="InterPro"/>
</dbReference>
<proteinExistence type="inferred from homology"/>
<dbReference type="CDD" id="cd09641">
    <property type="entry name" value="Cas3''_I"/>
    <property type="match status" value="1"/>
</dbReference>
<protein>
    <submittedName>
        <fullName evidence="10">CRISPR-associated endonuclease Cas3</fullName>
    </submittedName>
</protein>
<dbReference type="RefSeq" id="WP_065208255.1">
    <property type="nucleotide sequence ID" value="NZ_JABJXE010000015.1"/>
</dbReference>
<evidence type="ECO:0000313" key="11">
    <source>
        <dbReference type="Proteomes" id="UP000234420"/>
    </source>
</evidence>
<dbReference type="InterPro" id="IPR006483">
    <property type="entry name" value="CRISPR-assoc_Cas3_HD"/>
</dbReference>
<keyword evidence="6" id="KW-0347">Helicase</keyword>
<dbReference type="SMART" id="SM00487">
    <property type="entry name" value="DEXDc"/>
    <property type="match status" value="1"/>
</dbReference>
<dbReference type="Gene3D" id="1.10.3210.30">
    <property type="match status" value="1"/>
</dbReference>
<dbReference type="InterPro" id="IPR011545">
    <property type="entry name" value="DEAD/DEAH_box_helicase_dom"/>
</dbReference>
<comment type="caution">
    <text evidence="10">The sequence shown here is derived from an EMBL/GenBank/DDBJ whole genome shotgun (WGS) entry which is preliminary data.</text>
</comment>
<dbReference type="GO" id="GO:0004386">
    <property type="term" value="F:helicase activity"/>
    <property type="evidence" value="ECO:0007669"/>
    <property type="project" value="UniProtKB-KW"/>
</dbReference>
<evidence type="ECO:0000256" key="3">
    <source>
        <dbReference type="ARBA" id="ARBA00022723"/>
    </source>
</evidence>
<keyword evidence="10" id="KW-0255">Endonuclease</keyword>
<dbReference type="GO" id="GO:0051607">
    <property type="term" value="P:defense response to virus"/>
    <property type="evidence" value="ECO:0007669"/>
    <property type="project" value="UniProtKB-KW"/>
</dbReference>
<dbReference type="InterPro" id="IPR038257">
    <property type="entry name" value="CRISPR-assoc_Cas3_HD_sf"/>
</dbReference>
<keyword evidence="8" id="KW-0051">Antiviral defense</keyword>
<keyword evidence="11" id="KW-1185">Reference proteome</keyword>
<dbReference type="GO" id="GO:0005524">
    <property type="term" value="F:ATP binding"/>
    <property type="evidence" value="ECO:0007669"/>
    <property type="project" value="UniProtKB-KW"/>
</dbReference>
<dbReference type="AlphaFoldDB" id="A0A2N4UPZ3"/>
<keyword evidence="10" id="KW-0540">Nuclease</keyword>
<dbReference type="NCBIfam" id="TIGR01596">
    <property type="entry name" value="cas3_HD"/>
    <property type="match status" value="1"/>
</dbReference>
<name>A0A2N4UPZ3_9GAMM</name>
<organism evidence="10 11">
    <name type="scientific">Photobacterium carnosum</name>
    <dbReference type="NCBI Taxonomy" id="2023717"/>
    <lineage>
        <taxon>Bacteria</taxon>
        <taxon>Pseudomonadati</taxon>
        <taxon>Pseudomonadota</taxon>
        <taxon>Gammaproteobacteria</taxon>
        <taxon>Vibrionales</taxon>
        <taxon>Vibrionaceae</taxon>
        <taxon>Photobacterium</taxon>
    </lineage>
</organism>
<keyword evidence="4" id="KW-0547">Nucleotide-binding</keyword>
<dbReference type="EMBL" id="NPIB01000020">
    <property type="protein sequence ID" value="PLC57084.1"/>
    <property type="molecule type" value="Genomic_DNA"/>
</dbReference>
<keyword evidence="3" id="KW-0479">Metal-binding</keyword>
<dbReference type="PROSITE" id="PS51643">
    <property type="entry name" value="HD_CAS3"/>
    <property type="match status" value="1"/>
</dbReference>
<evidence type="ECO:0000256" key="7">
    <source>
        <dbReference type="ARBA" id="ARBA00022840"/>
    </source>
</evidence>
<accession>A0A2N4UPZ3</accession>
<dbReference type="Pfam" id="PF00270">
    <property type="entry name" value="DEAD"/>
    <property type="match status" value="1"/>
</dbReference>
<evidence type="ECO:0000313" key="10">
    <source>
        <dbReference type="EMBL" id="PLC57084.1"/>
    </source>
</evidence>
<reference evidence="10 11" key="1">
    <citation type="journal article" date="2018" name="Syst. Appl. Microbiol.">
        <title>Photobacterium carnosum sp. nov., isolated from spoiled modified atmosphere packaged poultry meat.</title>
        <authorList>
            <person name="Hilgarth M."/>
            <person name="Fuertes S."/>
            <person name="Ehrmann M."/>
            <person name="Vogel R.F."/>
        </authorList>
    </citation>
    <scope>NUCLEOTIDE SEQUENCE [LARGE SCALE GENOMIC DNA]</scope>
    <source>
        <strain evidence="10 11">TMW 2.2021</strain>
    </source>
</reference>